<evidence type="ECO:0000256" key="8">
    <source>
        <dbReference type="ARBA" id="ARBA00022679"/>
    </source>
</evidence>
<evidence type="ECO:0000256" key="4">
    <source>
        <dbReference type="ARBA" id="ARBA00007997"/>
    </source>
</evidence>
<dbReference type="EC" id="2.3.2.27" evidence="5 16"/>
<comment type="subunit">
    <text evidence="16">Component of the ribosome quality control complex (RQC).</text>
</comment>
<dbReference type="Pfam" id="PF13639">
    <property type="entry name" value="zf-RING_2"/>
    <property type="match status" value="1"/>
</dbReference>
<sequence>MAKGATKSSASSGTRKKHARKAAKDTPPTDAYSLPKEKKPKGKDKSKGKEPPRKKAYIPPVKPQPVQQDPIDALGLAQRLPAELLVVWRGLSKKDAVTKSKALEELRAGWIDREHLLPIDNNGHRDAEGLARLEALVLSLPVWMHHVPALFLHPSRRLRALALAAHEELLRAEPLRAQMFFYLREVASAEQVECILGSWCMATRDQDRHVARVAQSSWDAHVSFTPTDADSAADAVTRTADKEEGEDRKLVLDATQMAALFVFVQRALLDPLALHAYLNPVQVPVDVSVPRTIRGKPVSTVPAAPVAATRRTDTESMARAKGEGEEESETNRRARLRIGALGALQWILDIRSQKAGQKSLDDILDILSDARLWSSLSHAQTCPFVDVESFGYAQPGVRSCAWALLQALLENWPDDIASLVPMLSVAVLRSSFAEPNVQVRGTMWRPWLKFLKHFPRAWEIDAAFDPHKVNKSDSDEEDDGSDAEEEPNLQVASTRISKDRQSPGFTDFLQFLELGCGGSPSQGYPAVLVILSSIPPSILLHSDSGMPASPFFSSFWAAIDGRALSALDRTAASAAFLSALLECTAFVVRRVRSASDKAGNSVYGEGVEKELVRAQYTRVWEENTSRKLRVEERIAGELVAKSLVRLNEIDAGLFNAAWDALIPWMTVPSDTADAPNTNTQFFFSLLKAFRTVFVEGSHPRSVVDELFQRIVGGILERSRVALLSQTHDEGTHRIFDVLLDLIRTFGDDLFTGVDQAEALDGTILEHASKILSVSPRLLTTYLSCRSNPVVTLKLWRSLLESLPSQSIYPVLPFLLDAAERHTLPDHLKPAQNEFDKSISAIFSDAMGSASADALPLLLRVIRYSGYFVTDDSFDTLFQQVVATFGEELSRILHGEDEEVAKLKVLVDVIAVCVETRISLALNESFALSLVPDIFALAFLLPKANALSVPDFPVVQKIWTSWLANAPTALRRQVGAAICARLQDAIFHTSILVSPLDILQATSDSGIDKLLSGLDELLPTSTYLDDLLGNLRLDPAIPSLAIIQPLIPPPSSFDTAEGPDCEGDQQGLGVYARGVMALLYSYTENRDLARTNRWALRHFLVLAIYAEELLEVPSLPNPAFSRTVAKDVLQDVLMKAQQLTTYLLMTVGGDDTWHVDAVTTLLSGKRNTSLGDLAAFTVDLIHRAQDEDDSLHARILYAVLQHVLRDTSREEADEWLLLARKLERKSPEISLAITHCVAQFGSEPPRLDRYRNELAAGVLGITASKANTDGLLLLRRLAATAPDPDSDVVFLPQPRAVNFVKACQGWVASDADIDEDVESEITNVFFHLVPILQNVSGAHWDFIFDLIENNLENASFEDDTTLTILWRTIKLIQVIQDQVLYNRTLRADWKQRETTVLALLRDIVASEPKSASASTPRAVCREAALSIMQNLPSSLVDHTTLSKMSYLLFDSSTSVQQMAYELLREAAYKRTEHLVIEAGVDTESIVRSLLPWELVSLLQQSLDIIDVEEDSSSRTFGSLLAWMIVLDLYTNASMKVKSGYSEHLQELGLVATHLIPLVLNLLHLYGGVGKAVKLDMWSIDQYYIELYDPNNSLSIRLLTAHVYYRALLTIPSLVRSWLEDCKDKNLYTSVTNYTATHFSPVIINTELGRIKSPEGLEELSAENLTVKVASAVNEVTAGYNVDEHQLEITLKIPNDWPLQRVIVKDSKRIGVPEGRWRGWLLGVQQIVWSQNGRIVDAISLFKKNVTLHFEGQTECPICYSIISLSDGSLPRKQCKTCKNLFHASCLYKWTKTSHSPTCPLCRSEIL</sequence>
<evidence type="ECO:0000256" key="1">
    <source>
        <dbReference type="ARBA" id="ARBA00000900"/>
    </source>
</evidence>
<protein>
    <recommendedName>
        <fullName evidence="6 16">E3 ubiquitin-protein ligase listerin</fullName>
        <ecNumber evidence="5 16">2.3.2.27</ecNumber>
    </recommendedName>
    <alternativeName>
        <fullName evidence="16">RING-type E3 ubiquitin transferase listerin</fullName>
    </alternativeName>
</protein>
<evidence type="ECO:0000256" key="9">
    <source>
        <dbReference type="ARBA" id="ARBA00022723"/>
    </source>
</evidence>
<feature type="domain" description="RING-type" evidence="18">
    <location>
        <begin position="1754"/>
        <end position="1801"/>
    </location>
</feature>
<feature type="compositionally biased region" description="Low complexity" evidence="17">
    <location>
        <begin position="1"/>
        <end position="13"/>
    </location>
</feature>
<dbReference type="GO" id="GO:0061630">
    <property type="term" value="F:ubiquitin protein ligase activity"/>
    <property type="evidence" value="ECO:0007669"/>
    <property type="project" value="UniProtKB-UniRule"/>
</dbReference>
<keyword evidence="9 16" id="KW-0479">Metal-binding</keyword>
<keyword evidence="11 15" id="KW-0863">Zinc-finger</keyword>
<dbReference type="Pfam" id="PF22999">
    <property type="entry name" value="LTN1_E3_ligase_6th"/>
    <property type="match status" value="1"/>
</dbReference>
<keyword evidence="12 16" id="KW-0833">Ubl conjugation pathway</keyword>
<evidence type="ECO:0000256" key="7">
    <source>
        <dbReference type="ARBA" id="ARBA00022490"/>
    </source>
</evidence>
<evidence type="ECO:0000256" key="6">
    <source>
        <dbReference type="ARBA" id="ARBA00017157"/>
    </source>
</evidence>
<evidence type="ECO:0000256" key="17">
    <source>
        <dbReference type="SAM" id="MobiDB-lite"/>
    </source>
</evidence>
<dbReference type="GO" id="GO:0072344">
    <property type="term" value="P:rescue of stalled ribosome"/>
    <property type="evidence" value="ECO:0007669"/>
    <property type="project" value="UniProtKB-UniRule"/>
</dbReference>
<feature type="region of interest" description="Disordered" evidence="17">
    <location>
        <begin position="1"/>
        <end position="68"/>
    </location>
</feature>
<dbReference type="InterPro" id="IPR016024">
    <property type="entry name" value="ARM-type_fold"/>
</dbReference>
<dbReference type="InterPro" id="IPR054478">
    <property type="entry name" value="LTN1_UBC"/>
</dbReference>
<dbReference type="GO" id="GO:1990112">
    <property type="term" value="C:RQC complex"/>
    <property type="evidence" value="ECO:0007669"/>
    <property type="project" value="UniProtKB-UniRule"/>
</dbReference>
<dbReference type="PANTHER" id="PTHR12389">
    <property type="entry name" value="ZINC FINGER PROTEIN 294"/>
    <property type="match status" value="1"/>
</dbReference>
<evidence type="ECO:0000313" key="19">
    <source>
        <dbReference type="EMBL" id="KAF8480434.1"/>
    </source>
</evidence>
<dbReference type="SUPFAM" id="SSF48371">
    <property type="entry name" value="ARM repeat"/>
    <property type="match status" value="2"/>
</dbReference>
<comment type="similarity">
    <text evidence="4 16">Belongs to the LTN1 family.</text>
</comment>
<keyword evidence="7" id="KW-0963">Cytoplasm</keyword>
<evidence type="ECO:0000256" key="12">
    <source>
        <dbReference type="ARBA" id="ARBA00022786"/>
    </source>
</evidence>
<dbReference type="EMBL" id="WHVB01000008">
    <property type="protein sequence ID" value="KAF8480434.1"/>
    <property type="molecule type" value="Genomic_DNA"/>
</dbReference>
<dbReference type="InterPro" id="IPR054477">
    <property type="entry name" value="LTN1_E3_ligase_6th"/>
</dbReference>
<name>A0A9P5T973_9AGAM</name>
<feature type="region of interest" description="Disordered" evidence="17">
    <location>
        <begin position="468"/>
        <end position="500"/>
    </location>
</feature>
<comment type="function">
    <text evidence="14">E3 ubiquitin-protein ligase component of the ribosome quality control complex (RQC), a ribosome-associated complex that mediates ubiquitination and extraction of incompletely synthesized nascent chains for proteasomal degradation. Mediates ubiquitination of proteins derived from mRNAs lacking stop codons (non-stop proteins) and other translation arrest products induced by poly-lysine sequences and tandem rare codons. Ubiquitination leads to CDC48 recruitment for extraction and degradation of the incomplete translation product. May indirectly play a role in chromatin function and transcription.</text>
</comment>
<evidence type="ECO:0000256" key="13">
    <source>
        <dbReference type="ARBA" id="ARBA00022833"/>
    </source>
</evidence>
<dbReference type="PROSITE" id="PS50089">
    <property type="entry name" value="ZF_RING_2"/>
    <property type="match status" value="1"/>
</dbReference>
<dbReference type="InterPro" id="IPR001841">
    <property type="entry name" value="Znf_RING"/>
</dbReference>
<evidence type="ECO:0000313" key="20">
    <source>
        <dbReference type="Proteomes" id="UP000759537"/>
    </source>
</evidence>
<dbReference type="CDD" id="cd16491">
    <property type="entry name" value="RING-CH-C4HC3_LTN1"/>
    <property type="match status" value="1"/>
</dbReference>
<feature type="compositionally biased region" description="Basic and acidic residues" evidence="17">
    <location>
        <begin position="43"/>
        <end position="53"/>
    </location>
</feature>
<dbReference type="GO" id="GO:0043023">
    <property type="term" value="F:ribosomal large subunit binding"/>
    <property type="evidence" value="ECO:0007669"/>
    <property type="project" value="TreeGrafter"/>
</dbReference>
<comment type="pathway">
    <text evidence="3 16">Protein modification; protein ubiquitination.</text>
</comment>
<dbReference type="GO" id="GO:0008270">
    <property type="term" value="F:zinc ion binding"/>
    <property type="evidence" value="ECO:0007669"/>
    <property type="project" value="UniProtKB-KW"/>
</dbReference>
<evidence type="ECO:0000256" key="16">
    <source>
        <dbReference type="RuleBase" id="RU367090"/>
    </source>
</evidence>
<dbReference type="SMART" id="SM01197">
    <property type="entry name" value="FANCL_C"/>
    <property type="match status" value="1"/>
</dbReference>
<evidence type="ECO:0000256" key="14">
    <source>
        <dbReference type="ARBA" id="ARBA00055150"/>
    </source>
</evidence>
<evidence type="ECO:0000256" key="15">
    <source>
        <dbReference type="PROSITE-ProRule" id="PRU00175"/>
    </source>
</evidence>
<feature type="compositionally biased region" description="Basic and acidic residues" evidence="17">
    <location>
        <begin position="310"/>
        <end position="323"/>
    </location>
</feature>
<dbReference type="GO" id="GO:1990116">
    <property type="term" value="P:ribosome-associated ubiquitin-dependent protein catabolic process"/>
    <property type="evidence" value="ECO:0007669"/>
    <property type="project" value="UniProtKB-UniRule"/>
</dbReference>
<evidence type="ECO:0000259" key="18">
    <source>
        <dbReference type="PROSITE" id="PS50089"/>
    </source>
</evidence>
<keyword evidence="8 16" id="KW-0808">Transferase</keyword>
<evidence type="ECO:0000256" key="10">
    <source>
        <dbReference type="ARBA" id="ARBA00022737"/>
    </source>
</evidence>
<organism evidence="19 20">
    <name type="scientific">Russula ochroleuca</name>
    <dbReference type="NCBI Taxonomy" id="152965"/>
    <lineage>
        <taxon>Eukaryota</taxon>
        <taxon>Fungi</taxon>
        <taxon>Dikarya</taxon>
        <taxon>Basidiomycota</taxon>
        <taxon>Agaricomycotina</taxon>
        <taxon>Agaricomycetes</taxon>
        <taxon>Russulales</taxon>
        <taxon>Russulaceae</taxon>
        <taxon>Russula</taxon>
    </lineage>
</organism>
<reference evidence="19" key="2">
    <citation type="journal article" date="2020" name="Nat. Commun.">
        <title>Large-scale genome sequencing of mycorrhizal fungi provides insights into the early evolution of symbiotic traits.</title>
        <authorList>
            <person name="Miyauchi S."/>
            <person name="Kiss E."/>
            <person name="Kuo A."/>
            <person name="Drula E."/>
            <person name="Kohler A."/>
            <person name="Sanchez-Garcia M."/>
            <person name="Morin E."/>
            <person name="Andreopoulos B."/>
            <person name="Barry K.W."/>
            <person name="Bonito G."/>
            <person name="Buee M."/>
            <person name="Carver A."/>
            <person name="Chen C."/>
            <person name="Cichocki N."/>
            <person name="Clum A."/>
            <person name="Culley D."/>
            <person name="Crous P.W."/>
            <person name="Fauchery L."/>
            <person name="Girlanda M."/>
            <person name="Hayes R.D."/>
            <person name="Keri Z."/>
            <person name="LaButti K."/>
            <person name="Lipzen A."/>
            <person name="Lombard V."/>
            <person name="Magnuson J."/>
            <person name="Maillard F."/>
            <person name="Murat C."/>
            <person name="Nolan M."/>
            <person name="Ohm R.A."/>
            <person name="Pangilinan J."/>
            <person name="Pereira M.F."/>
            <person name="Perotto S."/>
            <person name="Peter M."/>
            <person name="Pfister S."/>
            <person name="Riley R."/>
            <person name="Sitrit Y."/>
            <person name="Stielow J.B."/>
            <person name="Szollosi G."/>
            <person name="Zifcakova L."/>
            <person name="Stursova M."/>
            <person name="Spatafora J.W."/>
            <person name="Tedersoo L."/>
            <person name="Vaario L.M."/>
            <person name="Yamada A."/>
            <person name="Yan M."/>
            <person name="Wang P."/>
            <person name="Xu J."/>
            <person name="Bruns T."/>
            <person name="Baldrian P."/>
            <person name="Vilgalys R."/>
            <person name="Dunand C."/>
            <person name="Henrissat B."/>
            <person name="Grigoriev I.V."/>
            <person name="Hibbett D."/>
            <person name="Nagy L.G."/>
            <person name="Martin F.M."/>
        </authorList>
    </citation>
    <scope>NUCLEOTIDE SEQUENCE</scope>
    <source>
        <strain evidence="19">Prilba</strain>
    </source>
</reference>
<evidence type="ECO:0000256" key="5">
    <source>
        <dbReference type="ARBA" id="ARBA00012483"/>
    </source>
</evidence>
<dbReference type="Gene3D" id="3.30.40.10">
    <property type="entry name" value="Zinc/RING finger domain, C3HC4 (zinc finger)"/>
    <property type="match status" value="1"/>
</dbReference>
<evidence type="ECO:0000256" key="11">
    <source>
        <dbReference type="ARBA" id="ARBA00022771"/>
    </source>
</evidence>
<keyword evidence="20" id="KW-1185">Reference proteome</keyword>
<evidence type="ECO:0000256" key="2">
    <source>
        <dbReference type="ARBA" id="ARBA00004514"/>
    </source>
</evidence>
<dbReference type="FunFam" id="3.30.40.10:FF:000038">
    <property type="entry name" value="E3 ubiquitin-protein ligase listerin"/>
    <property type="match status" value="1"/>
</dbReference>
<dbReference type="SUPFAM" id="SSF57850">
    <property type="entry name" value="RING/U-box"/>
    <property type="match status" value="1"/>
</dbReference>
<proteinExistence type="inferred from homology"/>
<evidence type="ECO:0000256" key="3">
    <source>
        <dbReference type="ARBA" id="ARBA00004906"/>
    </source>
</evidence>
<comment type="caution">
    <text evidence="19">The sequence shown here is derived from an EMBL/GenBank/DDBJ whole genome shotgun (WGS) entry which is preliminary data.</text>
</comment>
<comment type="catalytic activity">
    <reaction evidence="1 16">
        <text>S-ubiquitinyl-[E2 ubiquitin-conjugating enzyme]-L-cysteine + [acceptor protein]-L-lysine = [E2 ubiquitin-conjugating enzyme]-L-cysteine + N(6)-ubiquitinyl-[acceptor protein]-L-lysine.</text>
        <dbReference type="EC" id="2.3.2.27"/>
    </reaction>
</comment>
<keyword evidence="10" id="KW-0677">Repeat</keyword>
<dbReference type="InterPro" id="IPR039804">
    <property type="entry name" value="RING-CH-C4HC3_LTN1"/>
</dbReference>
<keyword evidence="13 16" id="KW-0862">Zinc</keyword>
<dbReference type="Pfam" id="PF23009">
    <property type="entry name" value="UBC_like"/>
    <property type="match status" value="1"/>
</dbReference>
<dbReference type="Proteomes" id="UP000759537">
    <property type="component" value="Unassembled WGS sequence"/>
</dbReference>
<dbReference type="PANTHER" id="PTHR12389:SF0">
    <property type="entry name" value="E3 UBIQUITIN-PROTEIN LIGASE LISTERIN"/>
    <property type="match status" value="1"/>
</dbReference>
<gene>
    <name evidence="19" type="ORF">DFH94DRAFT_476539</name>
</gene>
<dbReference type="InterPro" id="IPR039795">
    <property type="entry name" value="LTN1/Rkr1"/>
</dbReference>
<dbReference type="GO" id="GO:0005829">
    <property type="term" value="C:cytosol"/>
    <property type="evidence" value="ECO:0007669"/>
    <property type="project" value="UniProtKB-SubCell"/>
</dbReference>
<dbReference type="InterPro" id="IPR054476">
    <property type="entry name" value="Ltn1_N"/>
</dbReference>
<dbReference type="OrthoDB" id="6108at2759"/>
<reference evidence="19" key="1">
    <citation type="submission" date="2019-10" db="EMBL/GenBank/DDBJ databases">
        <authorList>
            <consortium name="DOE Joint Genome Institute"/>
            <person name="Kuo A."/>
            <person name="Miyauchi S."/>
            <person name="Kiss E."/>
            <person name="Drula E."/>
            <person name="Kohler A."/>
            <person name="Sanchez-Garcia M."/>
            <person name="Andreopoulos B."/>
            <person name="Barry K.W."/>
            <person name="Bonito G."/>
            <person name="Buee M."/>
            <person name="Carver A."/>
            <person name="Chen C."/>
            <person name="Cichocki N."/>
            <person name="Clum A."/>
            <person name="Culley D."/>
            <person name="Crous P.W."/>
            <person name="Fauchery L."/>
            <person name="Girlanda M."/>
            <person name="Hayes R."/>
            <person name="Keri Z."/>
            <person name="LaButti K."/>
            <person name="Lipzen A."/>
            <person name="Lombard V."/>
            <person name="Magnuson J."/>
            <person name="Maillard F."/>
            <person name="Morin E."/>
            <person name="Murat C."/>
            <person name="Nolan M."/>
            <person name="Ohm R."/>
            <person name="Pangilinan J."/>
            <person name="Pereira M."/>
            <person name="Perotto S."/>
            <person name="Peter M."/>
            <person name="Riley R."/>
            <person name="Sitrit Y."/>
            <person name="Stielow B."/>
            <person name="Szollosi G."/>
            <person name="Zifcakova L."/>
            <person name="Stursova M."/>
            <person name="Spatafora J.W."/>
            <person name="Tedersoo L."/>
            <person name="Vaario L.-M."/>
            <person name="Yamada A."/>
            <person name="Yan M."/>
            <person name="Wang P."/>
            <person name="Xu J."/>
            <person name="Bruns T."/>
            <person name="Baldrian P."/>
            <person name="Vilgalys R."/>
            <person name="Henrissat B."/>
            <person name="Grigoriev I.V."/>
            <person name="Hibbett D."/>
            <person name="Nagy L.G."/>
            <person name="Martin F.M."/>
        </authorList>
    </citation>
    <scope>NUCLEOTIDE SEQUENCE</scope>
    <source>
        <strain evidence="19">Prilba</strain>
    </source>
</reference>
<feature type="region of interest" description="Disordered" evidence="17">
    <location>
        <begin position="300"/>
        <end position="331"/>
    </location>
</feature>
<comment type="subcellular location">
    <subcellularLocation>
        <location evidence="2">Cytoplasm</location>
        <location evidence="2">Cytosol</location>
    </subcellularLocation>
</comment>
<feature type="compositionally biased region" description="Acidic residues" evidence="17">
    <location>
        <begin position="474"/>
        <end position="487"/>
    </location>
</feature>
<feature type="compositionally biased region" description="Low complexity" evidence="17">
    <location>
        <begin position="300"/>
        <end position="309"/>
    </location>
</feature>
<dbReference type="Pfam" id="PF22958">
    <property type="entry name" value="Ltn1_1st"/>
    <property type="match status" value="2"/>
</dbReference>
<dbReference type="InterPro" id="IPR013083">
    <property type="entry name" value="Znf_RING/FYVE/PHD"/>
</dbReference>
<accession>A0A9P5T973</accession>
<comment type="function">
    <text evidence="16">E3 ubiquitin-protein ligase. Component of the ribosome quality control complex (RQC), a ribosome-associated complex that mediates ubiquitination and extraction of incompletely synthesized nascent chains for proteasomal degradation.</text>
</comment>